<dbReference type="GO" id="GO:0016787">
    <property type="term" value="F:hydrolase activity"/>
    <property type="evidence" value="ECO:0007669"/>
    <property type="project" value="UniProtKB-KW"/>
</dbReference>
<sequence>MQHVRDQKVDAFFINGPNGTGKTYLYKALSATIKSEGFIALATASSGVAASNLPLAQMAHSRFKILLKNKEIFSCNVSKQTTTLLLKWHDEKMLRYSLLHLKQTVKKPRNIVTSTSTASDENTKANNKTTSSNSQDFKENKFKPRKTLLTWDDSEESDKETSKDDDVAQLCFMGKDDQSDKITAGSDVITYGFMGGFKSQILSSV</sequence>
<dbReference type="GO" id="GO:0005524">
    <property type="term" value="F:ATP binding"/>
    <property type="evidence" value="ECO:0007669"/>
    <property type="project" value="UniProtKB-KW"/>
</dbReference>
<keyword evidence="5" id="KW-1185">Reference proteome</keyword>
<keyword evidence="1" id="KW-0234">DNA repair</keyword>
<keyword evidence="1" id="KW-0227">DNA damage</keyword>
<dbReference type="Proteomes" id="UP001187471">
    <property type="component" value="Unassembled WGS sequence"/>
</dbReference>
<dbReference type="InterPro" id="IPR027417">
    <property type="entry name" value="P-loop_NTPase"/>
</dbReference>
<dbReference type="GO" id="GO:0043139">
    <property type="term" value="F:5'-3' DNA helicase activity"/>
    <property type="evidence" value="ECO:0007669"/>
    <property type="project" value="UniProtKB-EC"/>
</dbReference>
<evidence type="ECO:0000256" key="1">
    <source>
        <dbReference type="RuleBase" id="RU363044"/>
    </source>
</evidence>
<feature type="non-terminal residue" evidence="4">
    <location>
        <position position="1"/>
    </location>
</feature>
<dbReference type="EMBL" id="JAVXUO010001800">
    <property type="protein sequence ID" value="KAK2979062.1"/>
    <property type="molecule type" value="Genomic_DNA"/>
</dbReference>
<dbReference type="SUPFAM" id="SSF52540">
    <property type="entry name" value="P-loop containing nucleoside triphosphate hydrolases"/>
    <property type="match status" value="1"/>
</dbReference>
<evidence type="ECO:0000313" key="4">
    <source>
        <dbReference type="EMBL" id="KAK2979062.1"/>
    </source>
</evidence>
<gene>
    <name evidence="4" type="ORF">RJ640_026012</name>
</gene>
<comment type="catalytic activity">
    <reaction evidence="1">
        <text>ATP + H2O = ADP + phosphate + H(+)</text>
        <dbReference type="Rhea" id="RHEA:13065"/>
        <dbReference type="ChEBI" id="CHEBI:15377"/>
        <dbReference type="ChEBI" id="CHEBI:15378"/>
        <dbReference type="ChEBI" id="CHEBI:30616"/>
        <dbReference type="ChEBI" id="CHEBI:43474"/>
        <dbReference type="ChEBI" id="CHEBI:456216"/>
        <dbReference type="EC" id="5.6.2.3"/>
    </reaction>
</comment>
<evidence type="ECO:0000313" key="5">
    <source>
        <dbReference type="Proteomes" id="UP001187471"/>
    </source>
</evidence>
<name>A0AA88R160_9ASTE</name>
<comment type="similarity">
    <text evidence="1">Belongs to the helicase family.</text>
</comment>
<feature type="compositionally biased region" description="Low complexity" evidence="2">
    <location>
        <begin position="124"/>
        <end position="134"/>
    </location>
</feature>
<dbReference type="Pfam" id="PF05970">
    <property type="entry name" value="PIF1"/>
    <property type="match status" value="1"/>
</dbReference>
<dbReference type="PANTHER" id="PTHR10492:SF100">
    <property type="entry name" value="ATP-DEPENDENT DNA HELICASE"/>
    <property type="match status" value="1"/>
</dbReference>
<dbReference type="GO" id="GO:0006310">
    <property type="term" value="P:DNA recombination"/>
    <property type="evidence" value="ECO:0007669"/>
    <property type="project" value="UniProtKB-KW"/>
</dbReference>
<organism evidence="4 5">
    <name type="scientific">Escallonia rubra</name>
    <dbReference type="NCBI Taxonomy" id="112253"/>
    <lineage>
        <taxon>Eukaryota</taxon>
        <taxon>Viridiplantae</taxon>
        <taxon>Streptophyta</taxon>
        <taxon>Embryophyta</taxon>
        <taxon>Tracheophyta</taxon>
        <taxon>Spermatophyta</taxon>
        <taxon>Magnoliopsida</taxon>
        <taxon>eudicotyledons</taxon>
        <taxon>Gunneridae</taxon>
        <taxon>Pentapetalae</taxon>
        <taxon>asterids</taxon>
        <taxon>campanulids</taxon>
        <taxon>Escalloniales</taxon>
        <taxon>Escalloniaceae</taxon>
        <taxon>Escallonia</taxon>
    </lineage>
</organism>
<comment type="cofactor">
    <cofactor evidence="1">
        <name>Mg(2+)</name>
        <dbReference type="ChEBI" id="CHEBI:18420"/>
    </cofactor>
</comment>
<keyword evidence="1" id="KW-0547">Nucleotide-binding</keyword>
<comment type="caution">
    <text evidence="4">The sequence shown here is derived from an EMBL/GenBank/DDBJ whole genome shotgun (WGS) entry which is preliminary data.</text>
</comment>
<evidence type="ECO:0000259" key="3">
    <source>
        <dbReference type="Pfam" id="PF05970"/>
    </source>
</evidence>
<accession>A0AA88R160</accession>
<proteinExistence type="inferred from homology"/>
<protein>
    <recommendedName>
        <fullName evidence="1">ATP-dependent DNA helicase</fullName>
        <ecNumber evidence="1">5.6.2.3</ecNumber>
    </recommendedName>
</protein>
<dbReference type="GO" id="GO:0000723">
    <property type="term" value="P:telomere maintenance"/>
    <property type="evidence" value="ECO:0007669"/>
    <property type="project" value="InterPro"/>
</dbReference>
<dbReference type="InterPro" id="IPR010285">
    <property type="entry name" value="DNA_helicase_pif1-like_DEAD"/>
</dbReference>
<keyword evidence="1" id="KW-0067">ATP-binding</keyword>
<dbReference type="GO" id="GO:0006281">
    <property type="term" value="P:DNA repair"/>
    <property type="evidence" value="ECO:0007669"/>
    <property type="project" value="UniProtKB-KW"/>
</dbReference>
<dbReference type="PANTHER" id="PTHR10492">
    <property type="match status" value="1"/>
</dbReference>
<dbReference type="Gene3D" id="3.40.50.300">
    <property type="entry name" value="P-loop containing nucleotide triphosphate hydrolases"/>
    <property type="match status" value="1"/>
</dbReference>
<dbReference type="AlphaFoldDB" id="A0AA88R160"/>
<feature type="domain" description="DNA helicase Pif1-like DEAD-box helicase" evidence="3">
    <location>
        <begin position="3"/>
        <end position="83"/>
    </location>
</feature>
<dbReference type="EC" id="5.6.2.3" evidence="1"/>
<feature type="compositionally biased region" description="Polar residues" evidence="2">
    <location>
        <begin position="111"/>
        <end position="120"/>
    </location>
</feature>
<keyword evidence="1" id="KW-0378">Hydrolase</keyword>
<evidence type="ECO:0000256" key="2">
    <source>
        <dbReference type="SAM" id="MobiDB-lite"/>
    </source>
</evidence>
<keyword evidence="1" id="KW-0347">Helicase</keyword>
<keyword evidence="1" id="KW-0233">DNA recombination</keyword>
<feature type="region of interest" description="Disordered" evidence="2">
    <location>
        <begin position="110"/>
        <end position="139"/>
    </location>
</feature>
<reference evidence="4" key="1">
    <citation type="submission" date="2022-12" db="EMBL/GenBank/DDBJ databases">
        <title>Draft genome assemblies for two species of Escallonia (Escalloniales).</title>
        <authorList>
            <person name="Chanderbali A."/>
            <person name="Dervinis C."/>
            <person name="Anghel I."/>
            <person name="Soltis D."/>
            <person name="Soltis P."/>
            <person name="Zapata F."/>
        </authorList>
    </citation>
    <scope>NUCLEOTIDE SEQUENCE</scope>
    <source>
        <strain evidence="4">UCBG92.1500</strain>
        <tissue evidence="4">Leaf</tissue>
    </source>
</reference>